<dbReference type="InterPro" id="IPR009057">
    <property type="entry name" value="Homeodomain-like_sf"/>
</dbReference>
<dbReference type="eggNOG" id="COG2963">
    <property type="taxonomic scope" value="Bacteria"/>
</dbReference>
<dbReference type="SUPFAM" id="SSF46689">
    <property type="entry name" value="Homeodomain-like"/>
    <property type="match status" value="1"/>
</dbReference>
<name>Q1AUW5_RUBXD</name>
<dbReference type="KEGG" id="rxy:Rxyl_1861"/>
<keyword evidence="3" id="KW-1185">Reference proteome</keyword>
<dbReference type="GO" id="GO:0006313">
    <property type="term" value="P:DNA transposition"/>
    <property type="evidence" value="ECO:0007669"/>
    <property type="project" value="InterPro"/>
</dbReference>
<dbReference type="PANTHER" id="PTHR33215:SF13">
    <property type="entry name" value="PROTEIN DISTAL ANTENNA"/>
    <property type="match status" value="1"/>
</dbReference>
<dbReference type="InterPro" id="IPR002514">
    <property type="entry name" value="Transposase_8"/>
</dbReference>
<feature type="coiled-coil region" evidence="1">
    <location>
        <begin position="60"/>
        <end position="87"/>
    </location>
</feature>
<reference evidence="2 3" key="1">
    <citation type="submission" date="2006-06" db="EMBL/GenBank/DDBJ databases">
        <title>Complete sequence of Rubrobacter xylanophilus DSM 9941.</title>
        <authorList>
            <consortium name="US DOE Joint Genome Institute"/>
            <person name="Copeland A."/>
            <person name="Lucas S."/>
            <person name="Lapidus A."/>
            <person name="Barry K."/>
            <person name="Detter J.C."/>
            <person name="Glavina del Rio T."/>
            <person name="Hammon N."/>
            <person name="Israni S."/>
            <person name="Dalin E."/>
            <person name="Tice H."/>
            <person name="Pitluck S."/>
            <person name="Munk A.C."/>
            <person name="Brettin T."/>
            <person name="Bruce D."/>
            <person name="Han C."/>
            <person name="Tapia R."/>
            <person name="Gilna P."/>
            <person name="Schmutz J."/>
            <person name="Larimer F."/>
            <person name="Land M."/>
            <person name="Hauser L."/>
            <person name="Kyrpides N."/>
            <person name="Lykidis A."/>
            <person name="da Costa M.S."/>
            <person name="Rainey F.A."/>
            <person name="Empadinhas N."/>
            <person name="Jolivet E."/>
            <person name="Battista J.R."/>
            <person name="Richardson P."/>
        </authorList>
    </citation>
    <scope>NUCLEOTIDE SEQUENCE [LARGE SCALE GENOMIC DNA]</scope>
    <source>
        <strain evidence="3">DSM 9941 / NBRC 16129 / PRD-1</strain>
    </source>
</reference>
<sequence length="98" mass="11598">MPGPTPHYPPEFIKREAVRLYRSSNKSIPKMAEELGIASESLRRWIRQHEVDEGERDGLTTSEREELSRLRREVRTLKQEREFLKKAAVFFAREEGTR</sequence>
<dbReference type="EMBL" id="CP000386">
    <property type="protein sequence ID" value="ABG04813.1"/>
    <property type="molecule type" value="Genomic_DNA"/>
</dbReference>
<dbReference type="InterPro" id="IPR051839">
    <property type="entry name" value="RD_transcriptional_regulator"/>
</dbReference>
<dbReference type="GO" id="GO:0003677">
    <property type="term" value="F:DNA binding"/>
    <property type="evidence" value="ECO:0007669"/>
    <property type="project" value="InterPro"/>
</dbReference>
<dbReference type="PhylomeDB" id="Q1AUW5"/>
<dbReference type="PANTHER" id="PTHR33215">
    <property type="entry name" value="PROTEIN DISTAL ANTENNA"/>
    <property type="match status" value="1"/>
</dbReference>
<protein>
    <submittedName>
        <fullName evidence="2">Transposase IS3/IS911</fullName>
    </submittedName>
</protein>
<keyword evidence="1" id="KW-0175">Coiled coil</keyword>
<dbReference type="OrthoDB" id="4426778at2"/>
<dbReference type="GO" id="GO:0004803">
    <property type="term" value="F:transposase activity"/>
    <property type="evidence" value="ECO:0007669"/>
    <property type="project" value="InterPro"/>
</dbReference>
<organism evidence="2 3">
    <name type="scientific">Rubrobacter xylanophilus (strain DSM 9941 / JCM 11954 / NBRC 16129 / PRD-1)</name>
    <dbReference type="NCBI Taxonomy" id="266117"/>
    <lineage>
        <taxon>Bacteria</taxon>
        <taxon>Bacillati</taxon>
        <taxon>Actinomycetota</taxon>
        <taxon>Rubrobacteria</taxon>
        <taxon>Rubrobacterales</taxon>
        <taxon>Rubrobacteraceae</taxon>
        <taxon>Rubrobacter</taxon>
    </lineage>
</organism>
<dbReference type="Gene3D" id="1.10.10.60">
    <property type="entry name" value="Homeodomain-like"/>
    <property type="match status" value="1"/>
</dbReference>
<dbReference type="HOGENOM" id="CLU_027402_33_0_11"/>
<proteinExistence type="predicted"/>
<dbReference type="STRING" id="266117.Rxyl_1861"/>
<evidence type="ECO:0000313" key="2">
    <source>
        <dbReference type="EMBL" id="ABG04813.1"/>
    </source>
</evidence>
<evidence type="ECO:0000256" key="1">
    <source>
        <dbReference type="SAM" id="Coils"/>
    </source>
</evidence>
<dbReference type="Proteomes" id="UP000006637">
    <property type="component" value="Chromosome"/>
</dbReference>
<dbReference type="Pfam" id="PF01527">
    <property type="entry name" value="HTH_Tnp_1"/>
    <property type="match status" value="1"/>
</dbReference>
<evidence type="ECO:0000313" key="3">
    <source>
        <dbReference type="Proteomes" id="UP000006637"/>
    </source>
</evidence>
<dbReference type="AlphaFoldDB" id="Q1AUW5"/>
<gene>
    <name evidence="2" type="ordered locus">Rxyl_1861</name>
</gene>
<accession>Q1AUW5</accession>